<name>A0ABZ2ZB89_9BACT</name>
<evidence type="ECO:0000313" key="1">
    <source>
        <dbReference type="EMBL" id="WZN48710.1"/>
    </source>
</evidence>
<sequence>MMASPVNGDGWFEWRMTHFCQELKERKNFEIIPDFFQIDPAGAGDTGKEYWMGWVNMLRFSSPEHNFVQRVNFFYSLVISRREDFRPIANNSNPPIPKKYLATEIIPLPLQPHCEVEQR</sequence>
<organism evidence="1 2">
    <name type="scientific">Chitinophaga caseinilytica</name>
    <dbReference type="NCBI Taxonomy" id="2267521"/>
    <lineage>
        <taxon>Bacteria</taxon>
        <taxon>Pseudomonadati</taxon>
        <taxon>Bacteroidota</taxon>
        <taxon>Chitinophagia</taxon>
        <taxon>Chitinophagales</taxon>
        <taxon>Chitinophagaceae</taxon>
        <taxon>Chitinophaga</taxon>
    </lineage>
</organism>
<evidence type="ECO:0000313" key="2">
    <source>
        <dbReference type="Proteomes" id="UP001449657"/>
    </source>
</evidence>
<accession>A0ABZ2ZB89</accession>
<dbReference type="EMBL" id="CP150096">
    <property type="protein sequence ID" value="WZN48710.1"/>
    <property type="molecule type" value="Genomic_DNA"/>
</dbReference>
<keyword evidence="2" id="KW-1185">Reference proteome</keyword>
<gene>
    <name evidence="1" type="ORF">WJU22_11050</name>
</gene>
<protein>
    <submittedName>
        <fullName evidence="1">Uncharacterized protein</fullName>
    </submittedName>
</protein>
<dbReference type="RefSeq" id="WP_341843296.1">
    <property type="nucleotide sequence ID" value="NZ_CP149792.1"/>
</dbReference>
<reference evidence="1 2" key="1">
    <citation type="submission" date="2024-03" db="EMBL/GenBank/DDBJ databases">
        <title>Chitinophaga caseinilytica sp. nov., a casein hydrolysing bacterium isolated from forest soil.</title>
        <authorList>
            <person name="Lee D.S."/>
            <person name="Han D.M."/>
            <person name="Baek J.H."/>
            <person name="Choi D.G."/>
            <person name="Jeon J.H."/>
            <person name="Jeon C.O."/>
        </authorList>
    </citation>
    <scope>NUCLEOTIDE SEQUENCE [LARGE SCALE GENOMIC DNA]</scope>
    <source>
        <strain evidence="1 2">KACC 19118</strain>
    </source>
</reference>
<proteinExistence type="predicted"/>
<dbReference type="Proteomes" id="UP001449657">
    <property type="component" value="Chromosome"/>
</dbReference>